<evidence type="ECO:0000313" key="6">
    <source>
        <dbReference type="EMBL" id="WJZ95363.1"/>
    </source>
</evidence>
<dbReference type="Proteomes" id="UP001227230">
    <property type="component" value="Chromosome 9"/>
</dbReference>
<reference evidence="6 7" key="1">
    <citation type="journal article" date="2023" name="Hortic Res">
        <title>The complete reference genome for grapevine (Vitis vinifera L.) genetics and breeding.</title>
        <authorList>
            <person name="Shi X."/>
            <person name="Cao S."/>
            <person name="Wang X."/>
            <person name="Huang S."/>
            <person name="Wang Y."/>
            <person name="Liu Z."/>
            <person name="Liu W."/>
            <person name="Leng X."/>
            <person name="Peng Y."/>
            <person name="Wang N."/>
            <person name="Wang Y."/>
            <person name="Ma Z."/>
            <person name="Xu X."/>
            <person name="Zhang F."/>
            <person name="Xue H."/>
            <person name="Zhong H."/>
            <person name="Wang Y."/>
            <person name="Zhang K."/>
            <person name="Velt A."/>
            <person name="Avia K."/>
            <person name="Holtgrawe D."/>
            <person name="Grimplet J."/>
            <person name="Matus J.T."/>
            <person name="Ware D."/>
            <person name="Wu X."/>
            <person name="Wang H."/>
            <person name="Liu C."/>
            <person name="Fang Y."/>
            <person name="Rustenholz C."/>
            <person name="Cheng Z."/>
            <person name="Xiao H."/>
            <person name="Zhou Y."/>
        </authorList>
    </citation>
    <scope>NUCLEOTIDE SEQUENCE [LARGE SCALE GENOMIC DNA]</scope>
    <source>
        <strain evidence="7">cv. Pinot noir / PN40024</strain>
        <tissue evidence="6">Leaf</tissue>
    </source>
</reference>
<evidence type="ECO:0000313" key="7">
    <source>
        <dbReference type="Proteomes" id="UP001227230"/>
    </source>
</evidence>
<keyword evidence="7" id="KW-1185">Reference proteome</keyword>
<evidence type="ECO:0000259" key="5">
    <source>
        <dbReference type="Pfam" id="PF01417"/>
    </source>
</evidence>
<keyword evidence="4" id="KW-0968">Cytoplasmic vesicle</keyword>
<evidence type="ECO:0000256" key="3">
    <source>
        <dbReference type="ARBA" id="ARBA00023034"/>
    </source>
</evidence>
<dbReference type="Gene3D" id="1.25.40.90">
    <property type="match status" value="1"/>
</dbReference>
<evidence type="ECO:0000256" key="1">
    <source>
        <dbReference type="ARBA" id="ARBA00004132"/>
    </source>
</evidence>
<proteinExistence type="predicted"/>
<name>A0ABY9CL78_VITVI</name>
<evidence type="ECO:0000256" key="4">
    <source>
        <dbReference type="ARBA" id="ARBA00023329"/>
    </source>
</evidence>
<gene>
    <name evidence="6" type="ORF">VitviT2T_014138</name>
</gene>
<comment type="subcellular location">
    <subcellularLocation>
        <location evidence="1">Cytoplasmic vesicle</location>
        <location evidence="1">Clathrin-coated vesicle</location>
    </subcellularLocation>
    <subcellularLocation>
        <location evidence="2">Golgi apparatus</location>
    </subcellularLocation>
</comment>
<feature type="domain" description="ENTH" evidence="5">
    <location>
        <begin position="11"/>
        <end position="70"/>
    </location>
</feature>
<sequence length="161" mass="18078">MEPENTGNSVIMANLYSQADYGRIVEILHSRLLRFDRKNMRASYNSLNLPEYLLTHGPKSVANEFQREKDVKGGDVEDIHVTINQVQVTDESAEYLKSGSTVFSVLRNLSKSEEGEAVRNIFETNNQIRIQGADGSDEYFQSCSISNIFGTGQDPLTEKPL</sequence>
<keyword evidence="3" id="KW-0333">Golgi apparatus</keyword>
<dbReference type="EMBL" id="CP126656">
    <property type="protein sequence ID" value="WJZ95363.1"/>
    <property type="molecule type" value="Genomic_DNA"/>
</dbReference>
<evidence type="ECO:0000256" key="2">
    <source>
        <dbReference type="ARBA" id="ARBA00004555"/>
    </source>
</evidence>
<accession>A0ABY9CL78</accession>
<dbReference type="InterPro" id="IPR008942">
    <property type="entry name" value="ENTH_VHS"/>
</dbReference>
<dbReference type="SUPFAM" id="SSF48464">
    <property type="entry name" value="ENTH/VHS domain"/>
    <property type="match status" value="1"/>
</dbReference>
<dbReference type="Pfam" id="PF01417">
    <property type="entry name" value="ENTH"/>
    <property type="match status" value="1"/>
</dbReference>
<protein>
    <recommendedName>
        <fullName evidence="5">ENTH domain-containing protein</fullName>
    </recommendedName>
</protein>
<organism evidence="6 7">
    <name type="scientific">Vitis vinifera</name>
    <name type="common">Grape</name>
    <dbReference type="NCBI Taxonomy" id="29760"/>
    <lineage>
        <taxon>Eukaryota</taxon>
        <taxon>Viridiplantae</taxon>
        <taxon>Streptophyta</taxon>
        <taxon>Embryophyta</taxon>
        <taxon>Tracheophyta</taxon>
        <taxon>Spermatophyta</taxon>
        <taxon>Magnoliopsida</taxon>
        <taxon>eudicotyledons</taxon>
        <taxon>Gunneridae</taxon>
        <taxon>Pentapetalae</taxon>
        <taxon>rosids</taxon>
        <taxon>Vitales</taxon>
        <taxon>Vitaceae</taxon>
        <taxon>Viteae</taxon>
        <taxon>Vitis</taxon>
    </lineage>
</organism>
<dbReference type="InterPro" id="IPR013809">
    <property type="entry name" value="ENTH"/>
</dbReference>